<name>A0A9D4WWM6_PEA</name>
<feature type="region of interest" description="Disordered" evidence="1">
    <location>
        <begin position="78"/>
        <end position="145"/>
    </location>
</feature>
<dbReference type="EMBL" id="JAMSHJ010000005">
    <property type="protein sequence ID" value="KAI5409035.1"/>
    <property type="molecule type" value="Genomic_DNA"/>
</dbReference>
<feature type="compositionally biased region" description="Polar residues" evidence="1">
    <location>
        <begin position="78"/>
        <end position="92"/>
    </location>
</feature>
<organism evidence="2 3">
    <name type="scientific">Pisum sativum</name>
    <name type="common">Garden pea</name>
    <name type="synonym">Lathyrus oleraceus</name>
    <dbReference type="NCBI Taxonomy" id="3888"/>
    <lineage>
        <taxon>Eukaryota</taxon>
        <taxon>Viridiplantae</taxon>
        <taxon>Streptophyta</taxon>
        <taxon>Embryophyta</taxon>
        <taxon>Tracheophyta</taxon>
        <taxon>Spermatophyta</taxon>
        <taxon>Magnoliopsida</taxon>
        <taxon>eudicotyledons</taxon>
        <taxon>Gunneridae</taxon>
        <taxon>Pentapetalae</taxon>
        <taxon>rosids</taxon>
        <taxon>fabids</taxon>
        <taxon>Fabales</taxon>
        <taxon>Fabaceae</taxon>
        <taxon>Papilionoideae</taxon>
        <taxon>50 kb inversion clade</taxon>
        <taxon>NPAAA clade</taxon>
        <taxon>Hologalegina</taxon>
        <taxon>IRL clade</taxon>
        <taxon>Fabeae</taxon>
        <taxon>Lathyrus</taxon>
    </lineage>
</organism>
<feature type="compositionally biased region" description="Basic residues" evidence="1">
    <location>
        <begin position="122"/>
        <end position="139"/>
    </location>
</feature>
<dbReference type="PANTHER" id="PTHR32108:SF9">
    <property type="entry name" value="REVERSE TRANSCRIPTASE RNASE H-LIKE DOMAIN-CONTAINING PROTEIN"/>
    <property type="match status" value="1"/>
</dbReference>
<feature type="compositionally biased region" description="Low complexity" evidence="1">
    <location>
        <begin position="101"/>
        <end position="112"/>
    </location>
</feature>
<dbReference type="AlphaFoldDB" id="A0A9D4WWM6"/>
<protein>
    <submittedName>
        <fullName evidence="2">Uncharacterized protein</fullName>
    </submittedName>
</protein>
<evidence type="ECO:0000313" key="2">
    <source>
        <dbReference type="EMBL" id="KAI5409035.1"/>
    </source>
</evidence>
<evidence type="ECO:0000256" key="1">
    <source>
        <dbReference type="SAM" id="MobiDB-lite"/>
    </source>
</evidence>
<sequence>MSNKKIVISRDVIVDEFRQFDSRKSAISAQEIDLPQDEIDFMQENQHSEAAGTGSAEIEIDLPQGEIDFMQENLNSQPAEGTVQQPFVTETGESSRRPTRQRGLPQRLRPPQYKQQPYFRQHVPHQQHQHARQRPRKPERHIDPLPMPYNQVFSYLIKSGLIVSKELNPVLRPYSPGFDANSRCDFYVGAQRHSTKDCKVLKIQVQTLLGSKMFSFTPQVLQINYTPSPSHAGPSGHTMKEITQNRFENDHHTGLNEDDNLQL</sequence>
<dbReference type="Gramene" id="Psat05G0474000-T1">
    <property type="protein sequence ID" value="KAI5409035.1"/>
    <property type="gene ID" value="KIW84_054740"/>
</dbReference>
<proteinExistence type="predicted"/>
<reference evidence="2 3" key="1">
    <citation type="journal article" date="2022" name="Nat. Genet.">
        <title>Improved pea reference genome and pan-genome highlight genomic features and evolutionary characteristics.</title>
        <authorList>
            <person name="Yang T."/>
            <person name="Liu R."/>
            <person name="Luo Y."/>
            <person name="Hu S."/>
            <person name="Wang D."/>
            <person name="Wang C."/>
            <person name="Pandey M.K."/>
            <person name="Ge S."/>
            <person name="Xu Q."/>
            <person name="Li N."/>
            <person name="Li G."/>
            <person name="Huang Y."/>
            <person name="Saxena R.K."/>
            <person name="Ji Y."/>
            <person name="Li M."/>
            <person name="Yan X."/>
            <person name="He Y."/>
            <person name="Liu Y."/>
            <person name="Wang X."/>
            <person name="Xiang C."/>
            <person name="Varshney R.K."/>
            <person name="Ding H."/>
            <person name="Gao S."/>
            <person name="Zong X."/>
        </authorList>
    </citation>
    <scope>NUCLEOTIDE SEQUENCE [LARGE SCALE GENOMIC DNA]</scope>
    <source>
        <strain evidence="2 3">cv. Zhongwan 6</strain>
    </source>
</reference>
<comment type="caution">
    <text evidence="2">The sequence shown here is derived from an EMBL/GenBank/DDBJ whole genome shotgun (WGS) entry which is preliminary data.</text>
</comment>
<keyword evidence="3" id="KW-1185">Reference proteome</keyword>
<dbReference type="PANTHER" id="PTHR32108">
    <property type="entry name" value="DNA-DIRECTED RNA POLYMERASE SUBUNIT ALPHA"/>
    <property type="match status" value="1"/>
</dbReference>
<evidence type="ECO:0000313" key="3">
    <source>
        <dbReference type="Proteomes" id="UP001058974"/>
    </source>
</evidence>
<accession>A0A9D4WWM6</accession>
<gene>
    <name evidence="2" type="ORF">KIW84_054740</name>
</gene>
<dbReference type="Proteomes" id="UP001058974">
    <property type="component" value="Chromosome 5"/>
</dbReference>